<proteinExistence type="predicted"/>
<organism evidence="1 2">
    <name type="scientific">Nocardioides szechwanensis</name>
    <dbReference type="NCBI Taxonomy" id="1005944"/>
    <lineage>
        <taxon>Bacteria</taxon>
        <taxon>Bacillati</taxon>
        <taxon>Actinomycetota</taxon>
        <taxon>Actinomycetes</taxon>
        <taxon>Propionibacteriales</taxon>
        <taxon>Nocardioidaceae</taxon>
        <taxon>Nocardioides</taxon>
    </lineage>
</organism>
<evidence type="ECO:0000313" key="2">
    <source>
        <dbReference type="Proteomes" id="UP000199004"/>
    </source>
</evidence>
<evidence type="ECO:0008006" key="3">
    <source>
        <dbReference type="Google" id="ProtNLM"/>
    </source>
</evidence>
<protein>
    <recommendedName>
        <fullName evidence="3">Aminoglycoside-2''-adenylyltransferase</fullName>
    </recommendedName>
</protein>
<dbReference type="SUPFAM" id="SSF81301">
    <property type="entry name" value="Nucleotidyltransferase"/>
    <property type="match status" value="1"/>
</dbReference>
<gene>
    <name evidence="1" type="ORF">SAMN05192576_0358</name>
</gene>
<keyword evidence="2" id="KW-1185">Reference proteome</keyword>
<dbReference type="Gene3D" id="3.30.460.40">
    <property type="match status" value="1"/>
</dbReference>
<dbReference type="EMBL" id="FNIC01000014">
    <property type="protein sequence ID" value="SDO73726.1"/>
    <property type="molecule type" value="Genomic_DNA"/>
</dbReference>
<dbReference type="InterPro" id="IPR019646">
    <property type="entry name" value="Aminoglyc_AdlTrfase"/>
</dbReference>
<reference evidence="1 2" key="1">
    <citation type="submission" date="2016-10" db="EMBL/GenBank/DDBJ databases">
        <authorList>
            <person name="de Groot N.N."/>
        </authorList>
    </citation>
    <scope>NUCLEOTIDE SEQUENCE [LARGE SCALE GENOMIC DNA]</scope>
    <source>
        <strain evidence="1 2">CGMCC 1.11147</strain>
    </source>
</reference>
<evidence type="ECO:0000313" key="1">
    <source>
        <dbReference type="EMBL" id="SDO73726.1"/>
    </source>
</evidence>
<dbReference type="AlphaFoldDB" id="A0A1H0M0J7"/>
<sequence length="220" mass="25296">MNQDQPLDPPLAPQPAPEMDDDTFFRWYGEWEPLDPTTIAEFMAGFDRPWWVIGGWSIEAFTGVEREHDDLDISMLTCDAVAFREFLGERYTPWVVGSGSMHPFTPQHADVGREGQLWVREHAGAPWFLDVPLTPDTDGMWTNKRWPAHVAPVEEVTWAAADGVRYLRPEVTVMMKARLDRPKDRADLDVTWPLLTDPERAWVRETVALAHPGHPWLERL</sequence>
<name>A0A1H0M0J7_9ACTN</name>
<dbReference type="RefSeq" id="WP_218029508.1">
    <property type="nucleotide sequence ID" value="NZ_BKAE01000028.1"/>
</dbReference>
<dbReference type="Proteomes" id="UP000199004">
    <property type="component" value="Unassembled WGS sequence"/>
</dbReference>
<dbReference type="InterPro" id="IPR043519">
    <property type="entry name" value="NT_sf"/>
</dbReference>
<dbReference type="STRING" id="1005944.SAMN05192576_0358"/>
<accession>A0A1H0M0J7</accession>
<dbReference type="Pfam" id="PF10706">
    <property type="entry name" value="Aminoglyc_resit"/>
    <property type="match status" value="1"/>
</dbReference>